<evidence type="ECO:0000256" key="1">
    <source>
        <dbReference type="SAM" id="MobiDB-lite"/>
    </source>
</evidence>
<dbReference type="InParanoid" id="A0A0H2RCD2"/>
<dbReference type="STRING" id="27342.A0A0H2RCD2"/>
<feature type="compositionally biased region" description="Basic residues" evidence="1">
    <location>
        <begin position="292"/>
        <end position="302"/>
    </location>
</feature>
<gene>
    <name evidence="2" type="ORF">SCHPADRAFT_907722</name>
</gene>
<evidence type="ECO:0000313" key="3">
    <source>
        <dbReference type="Proteomes" id="UP000053477"/>
    </source>
</evidence>
<dbReference type="OrthoDB" id="3364608at2759"/>
<name>A0A0H2RCD2_9AGAM</name>
<keyword evidence="3" id="KW-1185">Reference proteome</keyword>
<dbReference type="EMBL" id="KQ086055">
    <property type="protein sequence ID" value="KLO09444.1"/>
    <property type="molecule type" value="Genomic_DNA"/>
</dbReference>
<proteinExistence type="predicted"/>
<reference evidence="2 3" key="1">
    <citation type="submission" date="2015-04" db="EMBL/GenBank/DDBJ databases">
        <title>Complete genome sequence of Schizopora paradoxa KUC8140, a cosmopolitan wood degrader in East Asia.</title>
        <authorList>
            <consortium name="DOE Joint Genome Institute"/>
            <person name="Min B."/>
            <person name="Park H."/>
            <person name="Jang Y."/>
            <person name="Kim J.-J."/>
            <person name="Kim K.H."/>
            <person name="Pangilinan J."/>
            <person name="Lipzen A."/>
            <person name="Riley R."/>
            <person name="Grigoriev I.V."/>
            <person name="Spatafora J.W."/>
            <person name="Choi I.-G."/>
        </authorList>
    </citation>
    <scope>NUCLEOTIDE SEQUENCE [LARGE SCALE GENOMIC DNA]</scope>
    <source>
        <strain evidence="2 3">KUC8140</strain>
    </source>
</reference>
<sequence>MSSRAILDSSPVRGHTSQRAQEHQTRPRPLKRSASTASLLTPPRTVQQKSRKRSKSRGSDEEETDNDDVERDEGPSVQRVLFAGRKRQRTERLDAVLASLSGEDEANPFRDDDDDGTFGDDGEKRLSSPVTFRINKAPVSPPPSRRQKSRTKSSKSSSSSSSQAEVEFELELPHTPDGKSSLPVRDTPNNPFLEDDSSPMSVTEDIVEPATPTDPHLAEKPTISYVFRGVRTTFANPMYDLPASVREQALLPPEHPDFEPDPLCPPKMLFPEARAKARRGKQRSTSPVERHRPTKALPKNRRRSDGDDWDEDEAPLHVTPPKMLRVQSRS</sequence>
<feature type="compositionally biased region" description="Acidic residues" evidence="1">
    <location>
        <begin position="102"/>
        <end position="120"/>
    </location>
</feature>
<evidence type="ECO:0000313" key="2">
    <source>
        <dbReference type="EMBL" id="KLO09444.1"/>
    </source>
</evidence>
<organism evidence="2 3">
    <name type="scientific">Schizopora paradoxa</name>
    <dbReference type="NCBI Taxonomy" id="27342"/>
    <lineage>
        <taxon>Eukaryota</taxon>
        <taxon>Fungi</taxon>
        <taxon>Dikarya</taxon>
        <taxon>Basidiomycota</taxon>
        <taxon>Agaricomycotina</taxon>
        <taxon>Agaricomycetes</taxon>
        <taxon>Hymenochaetales</taxon>
        <taxon>Schizoporaceae</taxon>
        <taxon>Schizopora</taxon>
    </lineage>
</organism>
<feature type="region of interest" description="Disordered" evidence="1">
    <location>
        <begin position="1"/>
        <end position="218"/>
    </location>
</feature>
<feature type="compositionally biased region" description="Acidic residues" evidence="1">
    <location>
        <begin position="60"/>
        <end position="71"/>
    </location>
</feature>
<feature type="compositionally biased region" description="Polar residues" evidence="1">
    <location>
        <begin position="33"/>
        <end position="48"/>
    </location>
</feature>
<dbReference type="AlphaFoldDB" id="A0A0H2RCD2"/>
<accession>A0A0H2RCD2</accession>
<protein>
    <submittedName>
        <fullName evidence="2">Uncharacterized protein</fullName>
    </submittedName>
</protein>
<feature type="region of interest" description="Disordered" evidence="1">
    <location>
        <begin position="250"/>
        <end position="330"/>
    </location>
</feature>
<dbReference type="Proteomes" id="UP000053477">
    <property type="component" value="Unassembled WGS sequence"/>
</dbReference>